<keyword evidence="2" id="KW-1185">Reference proteome</keyword>
<dbReference type="AlphaFoldDB" id="A0A2T0GXB5"/>
<dbReference type="Proteomes" id="UP000239352">
    <property type="component" value="Unassembled WGS sequence"/>
</dbReference>
<proteinExistence type="predicted"/>
<protein>
    <submittedName>
        <fullName evidence="1">Uncharacterized protein</fullName>
    </submittedName>
</protein>
<name>A0A2T0GXB5_ACTMO</name>
<sequence>MGLAVAVLREASLTAWSAKAPAAWSGTAGRPYRLFPDAPGTTEPWRTLLWATGRADLPGHPRRDTWRWDDTPRA</sequence>
<accession>A0A2T0GXB5</accession>
<evidence type="ECO:0000313" key="1">
    <source>
        <dbReference type="EMBL" id="PRW63751.1"/>
    </source>
</evidence>
<comment type="caution">
    <text evidence="1">The sequence shown here is derived from an EMBL/GenBank/DDBJ whole genome shotgun (WGS) entry which is preliminary data.</text>
</comment>
<dbReference type="EMBL" id="PVSR01000010">
    <property type="protein sequence ID" value="PRW63751.1"/>
    <property type="molecule type" value="Genomic_DNA"/>
</dbReference>
<organism evidence="1 2">
    <name type="scientific">Actinopolyspora mortivallis</name>
    <dbReference type="NCBI Taxonomy" id="33906"/>
    <lineage>
        <taxon>Bacteria</taxon>
        <taxon>Bacillati</taxon>
        <taxon>Actinomycetota</taxon>
        <taxon>Actinomycetes</taxon>
        <taxon>Actinopolysporales</taxon>
        <taxon>Actinopolysporaceae</taxon>
        <taxon>Actinopolyspora</taxon>
    </lineage>
</organism>
<evidence type="ECO:0000313" key="2">
    <source>
        <dbReference type="Proteomes" id="UP000239352"/>
    </source>
</evidence>
<reference evidence="1 2" key="1">
    <citation type="submission" date="2018-03" db="EMBL/GenBank/DDBJ databases">
        <title>Actinopolyspora mortivallis from Sahara, screening for active biomolecules.</title>
        <authorList>
            <person name="Selama O."/>
            <person name="Wellington E.M.H."/>
            <person name="Hacene H."/>
        </authorList>
    </citation>
    <scope>NUCLEOTIDE SEQUENCE [LARGE SCALE GENOMIC DNA]</scope>
    <source>
        <strain evidence="1 2">M5A</strain>
    </source>
</reference>
<dbReference type="InParanoid" id="A0A2T0GXB5"/>
<gene>
    <name evidence="1" type="ORF">CEP50_09080</name>
</gene>